<accession>A0A0R1EZ36</accession>
<dbReference type="RefSeq" id="WP_029508009.1">
    <property type="nucleotide sequence ID" value="NZ_CP017713.1"/>
</dbReference>
<name>A0A0R1EZ36_9LACO</name>
<gene>
    <name evidence="1" type="ORF">FD22_GL002149</name>
</gene>
<dbReference type="PATRIC" id="fig|913848.6.peg.2197"/>
<evidence type="ECO:0000313" key="2">
    <source>
        <dbReference type="Proteomes" id="UP000051181"/>
    </source>
</evidence>
<organism evidence="1 2">
    <name type="scientific">Loigolactobacillus coryniformis subsp. coryniformis KCTC 3167 = DSM 20001</name>
    <dbReference type="NCBI Taxonomy" id="913848"/>
    <lineage>
        <taxon>Bacteria</taxon>
        <taxon>Bacillati</taxon>
        <taxon>Bacillota</taxon>
        <taxon>Bacilli</taxon>
        <taxon>Lactobacillales</taxon>
        <taxon>Lactobacillaceae</taxon>
        <taxon>Loigolactobacillus</taxon>
    </lineage>
</organism>
<protein>
    <submittedName>
        <fullName evidence="1">Uncharacterized protein</fullName>
    </submittedName>
</protein>
<comment type="caution">
    <text evidence="1">The sequence shown here is derived from an EMBL/GenBank/DDBJ whole genome shotgun (WGS) entry which is preliminary data.</text>
</comment>
<evidence type="ECO:0000313" key="1">
    <source>
        <dbReference type="EMBL" id="KRK14726.1"/>
    </source>
</evidence>
<sequence length="151" mass="16496">MMTDYTMTKGSNWWQQYNQFVKDQTLEISAWTDAGISFINGYTGNTSDMPNTLKYRTITFGGVLIATEFAGYVKAPALTSSQGVIAICKLPSGIMKTAFTKNLSTVLLVGTGQYAVVGLDTTDFSLTINLWGLTKNLAAGTDFQVNATFEW</sequence>
<dbReference type="AlphaFoldDB" id="A0A0R1EZ36"/>
<proteinExistence type="predicted"/>
<dbReference type="GeneID" id="65917581"/>
<reference evidence="1 2" key="1">
    <citation type="journal article" date="2015" name="Genome Announc.">
        <title>Expanding the biotechnology potential of lactobacilli through comparative genomics of 213 strains and associated genera.</title>
        <authorList>
            <person name="Sun Z."/>
            <person name="Harris H.M."/>
            <person name="McCann A."/>
            <person name="Guo C."/>
            <person name="Argimon S."/>
            <person name="Zhang W."/>
            <person name="Yang X."/>
            <person name="Jeffery I.B."/>
            <person name="Cooney J.C."/>
            <person name="Kagawa T.F."/>
            <person name="Liu W."/>
            <person name="Song Y."/>
            <person name="Salvetti E."/>
            <person name="Wrobel A."/>
            <person name="Rasinkangas P."/>
            <person name="Parkhill J."/>
            <person name="Rea M.C."/>
            <person name="O'Sullivan O."/>
            <person name="Ritari J."/>
            <person name="Douillard F.P."/>
            <person name="Paul Ross R."/>
            <person name="Yang R."/>
            <person name="Briner A.E."/>
            <person name="Felis G.E."/>
            <person name="de Vos W.M."/>
            <person name="Barrangou R."/>
            <person name="Klaenhammer T.R."/>
            <person name="Caufield P.W."/>
            <person name="Cui Y."/>
            <person name="Zhang H."/>
            <person name="O'Toole P.W."/>
        </authorList>
    </citation>
    <scope>NUCLEOTIDE SEQUENCE [LARGE SCALE GENOMIC DNA]</scope>
    <source>
        <strain evidence="1 2">DSM 20001</strain>
    </source>
</reference>
<dbReference type="EMBL" id="AZCN01000069">
    <property type="protein sequence ID" value="KRK14726.1"/>
    <property type="molecule type" value="Genomic_DNA"/>
</dbReference>
<dbReference type="Proteomes" id="UP000051181">
    <property type="component" value="Unassembled WGS sequence"/>
</dbReference>